<gene>
    <name evidence="2" type="ordered locus">Os06g0246600</name>
</gene>
<dbReference type="Proteomes" id="UP000000763">
    <property type="component" value="Chromosome 6"/>
</dbReference>
<evidence type="ECO:0000256" key="1">
    <source>
        <dbReference type="SAM" id="MobiDB-lite"/>
    </source>
</evidence>
<evidence type="ECO:0000313" key="2">
    <source>
        <dbReference type="EMBL" id="BAF19196.1"/>
    </source>
</evidence>
<sequence length="137" mass="14650">RAAPGSPRSVRTNGQPHLHPHGAAAVHGHPGSGRPHCQLRPHRLPGRLLRQELPDAGAGRARVPPLGARHHRLLLHPAERHRGGHRRRAAIRGALPLHQLPVQDSGAGVHKERMGIRFPSRLPSGRGPFVGCRGGGG</sequence>
<proteinExistence type="predicted"/>
<reference evidence="3" key="2">
    <citation type="journal article" date="2008" name="Nucleic Acids Res.">
        <title>The rice annotation project database (RAP-DB): 2008 update.</title>
        <authorList>
            <consortium name="The rice annotation project (RAP)"/>
        </authorList>
    </citation>
    <scope>GENOME REANNOTATION</scope>
    <source>
        <strain evidence="3">cv. Nipponbare</strain>
    </source>
</reference>
<feature type="non-terminal residue" evidence="2">
    <location>
        <position position="1"/>
    </location>
</feature>
<evidence type="ECO:0000313" key="3">
    <source>
        <dbReference type="Proteomes" id="UP000000763"/>
    </source>
</evidence>
<accession>Q0DD77</accession>
<reference evidence="2 3" key="1">
    <citation type="journal article" date="2005" name="Nature">
        <title>The map-based sequence of the rice genome.</title>
        <authorList>
            <consortium name="International rice genome sequencing project (IRGSP)"/>
            <person name="Matsumoto T."/>
            <person name="Wu J."/>
            <person name="Kanamori H."/>
            <person name="Katayose Y."/>
            <person name="Fujisawa M."/>
            <person name="Namiki N."/>
            <person name="Mizuno H."/>
            <person name="Yamamoto K."/>
            <person name="Antonio B.A."/>
            <person name="Baba T."/>
            <person name="Sakata K."/>
            <person name="Nagamura Y."/>
            <person name="Aoki H."/>
            <person name="Arikawa K."/>
            <person name="Arita K."/>
            <person name="Bito T."/>
            <person name="Chiden Y."/>
            <person name="Fujitsuka N."/>
            <person name="Fukunaka R."/>
            <person name="Hamada M."/>
            <person name="Harada C."/>
            <person name="Hayashi A."/>
            <person name="Hijishita S."/>
            <person name="Honda M."/>
            <person name="Hosokawa S."/>
            <person name="Ichikawa Y."/>
            <person name="Idonuma A."/>
            <person name="Iijima M."/>
            <person name="Ikeda M."/>
            <person name="Ikeno M."/>
            <person name="Ito K."/>
            <person name="Ito S."/>
            <person name="Ito T."/>
            <person name="Ito Y."/>
            <person name="Ito Y."/>
            <person name="Iwabuchi A."/>
            <person name="Kamiya K."/>
            <person name="Karasawa W."/>
            <person name="Kurita K."/>
            <person name="Katagiri S."/>
            <person name="Kikuta A."/>
            <person name="Kobayashi H."/>
            <person name="Kobayashi N."/>
            <person name="Machita K."/>
            <person name="Maehara T."/>
            <person name="Masukawa M."/>
            <person name="Mizubayashi T."/>
            <person name="Mukai Y."/>
            <person name="Nagasaki H."/>
            <person name="Nagata Y."/>
            <person name="Naito S."/>
            <person name="Nakashima M."/>
            <person name="Nakama Y."/>
            <person name="Nakamichi Y."/>
            <person name="Nakamura M."/>
            <person name="Meguro A."/>
            <person name="Negishi M."/>
            <person name="Ohta I."/>
            <person name="Ohta T."/>
            <person name="Okamoto M."/>
            <person name="Ono N."/>
            <person name="Saji S."/>
            <person name="Sakaguchi M."/>
            <person name="Sakai K."/>
            <person name="Shibata M."/>
            <person name="Shimokawa T."/>
            <person name="Song J."/>
            <person name="Takazaki Y."/>
            <person name="Terasawa K."/>
            <person name="Tsugane M."/>
            <person name="Tsuji K."/>
            <person name="Ueda S."/>
            <person name="Waki K."/>
            <person name="Yamagata H."/>
            <person name="Yamamoto M."/>
            <person name="Yamamoto S."/>
            <person name="Yamane H."/>
            <person name="Yoshiki S."/>
            <person name="Yoshihara R."/>
            <person name="Yukawa K."/>
            <person name="Zhong H."/>
            <person name="Yano M."/>
            <person name="Yuan Q."/>
            <person name="Ouyang S."/>
            <person name="Liu J."/>
            <person name="Jones K.M."/>
            <person name="Gansberger K."/>
            <person name="Moffat K."/>
            <person name="Hill J."/>
            <person name="Bera J."/>
            <person name="Fadrosh D."/>
            <person name="Jin S."/>
            <person name="Johri S."/>
            <person name="Kim M."/>
            <person name="Overton L."/>
            <person name="Reardon M."/>
            <person name="Tsitrin T."/>
            <person name="Vuong H."/>
            <person name="Weaver B."/>
            <person name="Ciecko A."/>
            <person name="Tallon L."/>
            <person name="Jackson J."/>
            <person name="Pai G."/>
            <person name="Aken S.V."/>
            <person name="Utterback T."/>
            <person name="Reidmuller S."/>
            <person name="Feldblyum T."/>
            <person name="Hsiao J."/>
            <person name="Zismann V."/>
            <person name="Iobst S."/>
            <person name="de Vazeille A.R."/>
            <person name="Buell C.R."/>
            <person name="Ying K."/>
            <person name="Li Y."/>
            <person name="Lu T."/>
            <person name="Huang Y."/>
            <person name="Zhao Q."/>
            <person name="Feng Q."/>
            <person name="Zhang L."/>
            <person name="Zhu J."/>
            <person name="Weng Q."/>
            <person name="Mu J."/>
            <person name="Lu Y."/>
            <person name="Fan D."/>
            <person name="Liu Y."/>
            <person name="Guan J."/>
            <person name="Zhang Y."/>
            <person name="Yu S."/>
            <person name="Liu X."/>
            <person name="Zhang Y."/>
            <person name="Hong G."/>
            <person name="Han B."/>
            <person name="Choisne N."/>
            <person name="Demange N."/>
            <person name="Orjeda G."/>
            <person name="Samain S."/>
            <person name="Cattolico L."/>
            <person name="Pelletier E."/>
            <person name="Couloux A."/>
            <person name="Segurens B."/>
            <person name="Wincker P."/>
            <person name="D'Hont A."/>
            <person name="Scarpelli C."/>
            <person name="Weissenbach J."/>
            <person name="Salanoubat M."/>
            <person name="Quetier F."/>
            <person name="Yu Y."/>
            <person name="Kim H.R."/>
            <person name="Rambo T."/>
            <person name="Currie J."/>
            <person name="Collura K."/>
            <person name="Luo M."/>
            <person name="Yang T."/>
            <person name="Ammiraju J.S.S."/>
            <person name="Engler F."/>
            <person name="Soderlund C."/>
            <person name="Wing R.A."/>
            <person name="Palmer L.E."/>
            <person name="de la Bastide M."/>
            <person name="Spiegel L."/>
            <person name="Nascimento L."/>
            <person name="Zutavern T."/>
            <person name="O'Shaughnessy A."/>
            <person name="Dike S."/>
            <person name="Dedhia N."/>
            <person name="Preston R."/>
            <person name="Balija V."/>
            <person name="McCombie W.R."/>
            <person name="Chow T."/>
            <person name="Chen H."/>
            <person name="Chung M."/>
            <person name="Chen C."/>
            <person name="Shaw J."/>
            <person name="Wu H."/>
            <person name="Hsiao K."/>
            <person name="Chao Y."/>
            <person name="Chu M."/>
            <person name="Cheng C."/>
            <person name="Hour A."/>
            <person name="Lee P."/>
            <person name="Lin S."/>
            <person name="Lin Y."/>
            <person name="Liou J."/>
            <person name="Liu S."/>
            <person name="Hsing Y."/>
            <person name="Raghuvanshi S."/>
            <person name="Mohanty A."/>
            <person name="Bharti A.K."/>
            <person name="Gaur A."/>
            <person name="Gupta V."/>
            <person name="Kumar D."/>
            <person name="Ravi V."/>
            <person name="Vij S."/>
            <person name="Kapur A."/>
            <person name="Khurana P."/>
            <person name="Khurana P."/>
            <person name="Khurana J.P."/>
            <person name="Tyagi A.K."/>
            <person name="Gaikwad K."/>
            <person name="Singh A."/>
            <person name="Dalal V."/>
            <person name="Srivastava S."/>
            <person name="Dixit A."/>
            <person name="Pal A.K."/>
            <person name="Ghazi I.A."/>
            <person name="Yadav M."/>
            <person name="Pandit A."/>
            <person name="Bhargava A."/>
            <person name="Sureshbabu K."/>
            <person name="Batra K."/>
            <person name="Sharma T.R."/>
            <person name="Mohapatra T."/>
            <person name="Singh N.K."/>
            <person name="Messing J."/>
            <person name="Nelson A.B."/>
            <person name="Fuks G."/>
            <person name="Kavchok S."/>
            <person name="Keizer G."/>
            <person name="Linton E."/>
            <person name="Llaca V."/>
            <person name="Song R."/>
            <person name="Tanyolac B."/>
            <person name="Young S."/>
            <person name="Ho-Il K."/>
            <person name="Hahn J.H."/>
            <person name="Sangsakoo G."/>
            <person name="Vanavichit A."/>
            <person name="de Mattos Luiz.A.T."/>
            <person name="Zimmer P.D."/>
            <person name="Malone G."/>
            <person name="Dellagostin O."/>
            <person name="de Oliveira A.C."/>
            <person name="Bevan M."/>
            <person name="Bancroft I."/>
            <person name="Minx P."/>
            <person name="Cordum H."/>
            <person name="Wilson R."/>
            <person name="Cheng Z."/>
            <person name="Jin W."/>
            <person name="Jiang J."/>
            <person name="Leong S.A."/>
            <person name="Iwama H."/>
            <person name="Gojobori T."/>
            <person name="Itoh T."/>
            <person name="Niimura Y."/>
            <person name="Fujii Y."/>
            <person name="Habara T."/>
            <person name="Sakai H."/>
            <person name="Sato Y."/>
            <person name="Wilson G."/>
            <person name="Kumar K."/>
            <person name="McCouch S."/>
            <person name="Juretic N."/>
            <person name="Hoen D."/>
            <person name="Wright S."/>
            <person name="Bruskiewich R."/>
            <person name="Bureau T."/>
            <person name="Miyao A."/>
            <person name="Hirochika H."/>
            <person name="Nishikawa T."/>
            <person name="Kadowaki K."/>
            <person name="Sugiura M."/>
            <person name="Burr B."/>
            <person name="Sasaki T."/>
        </authorList>
    </citation>
    <scope>NUCLEOTIDE SEQUENCE [LARGE SCALE GENOMIC DNA]</scope>
    <source>
        <strain evidence="3">cv. Nipponbare</strain>
    </source>
</reference>
<name>Q0DD77_ORYSJ</name>
<dbReference type="AlphaFoldDB" id="Q0DD77"/>
<feature type="region of interest" description="Disordered" evidence="1">
    <location>
        <begin position="1"/>
        <end position="43"/>
    </location>
</feature>
<organism evidence="2 3">
    <name type="scientific">Oryza sativa subsp. japonica</name>
    <name type="common">Rice</name>
    <dbReference type="NCBI Taxonomy" id="39947"/>
    <lineage>
        <taxon>Eukaryota</taxon>
        <taxon>Viridiplantae</taxon>
        <taxon>Streptophyta</taxon>
        <taxon>Embryophyta</taxon>
        <taxon>Tracheophyta</taxon>
        <taxon>Spermatophyta</taxon>
        <taxon>Magnoliopsida</taxon>
        <taxon>Liliopsida</taxon>
        <taxon>Poales</taxon>
        <taxon>Poaceae</taxon>
        <taxon>BOP clade</taxon>
        <taxon>Oryzoideae</taxon>
        <taxon>Oryzeae</taxon>
        <taxon>Oryzinae</taxon>
        <taxon>Oryza</taxon>
        <taxon>Oryza sativa</taxon>
    </lineage>
</organism>
<protein>
    <submittedName>
        <fullName evidence="2">Os06g0246600 protein</fullName>
    </submittedName>
</protein>
<dbReference type="EMBL" id="AP008212">
    <property type="protein sequence ID" value="BAF19196.1"/>
    <property type="molecule type" value="Genomic_DNA"/>
</dbReference>
<dbReference type="KEGG" id="dosa:Os06g0246600"/>